<feature type="compositionally biased region" description="Basic and acidic residues" evidence="1">
    <location>
        <begin position="228"/>
        <end position="237"/>
    </location>
</feature>
<feature type="compositionally biased region" description="Basic residues" evidence="1">
    <location>
        <begin position="238"/>
        <end position="252"/>
    </location>
</feature>
<protein>
    <submittedName>
        <fullName evidence="2">Uncharacterized protein</fullName>
    </submittedName>
</protein>
<feature type="compositionally biased region" description="Basic and acidic residues" evidence="1">
    <location>
        <begin position="161"/>
        <end position="192"/>
    </location>
</feature>
<feature type="compositionally biased region" description="Basic and acidic residues" evidence="1">
    <location>
        <begin position="295"/>
        <end position="320"/>
    </location>
</feature>
<keyword evidence="3" id="KW-1185">Reference proteome</keyword>
<accession>A0ABQ7D7N4</accession>
<reference evidence="2 3" key="1">
    <citation type="journal article" date="2020" name="BMC Genomics">
        <title>Intraspecific diversification of the crop wild relative Brassica cretica Lam. using demographic model selection.</title>
        <authorList>
            <person name="Kioukis A."/>
            <person name="Michalopoulou V.A."/>
            <person name="Briers L."/>
            <person name="Pirintsos S."/>
            <person name="Studholme D.J."/>
            <person name="Pavlidis P."/>
            <person name="Sarris P.F."/>
        </authorList>
    </citation>
    <scope>NUCLEOTIDE SEQUENCE [LARGE SCALE GENOMIC DNA]</scope>
    <source>
        <strain evidence="3">cv. PFS-1207/04</strain>
    </source>
</reference>
<feature type="compositionally biased region" description="Basic and acidic residues" evidence="1">
    <location>
        <begin position="129"/>
        <end position="141"/>
    </location>
</feature>
<organism evidence="2 3">
    <name type="scientific">Brassica cretica</name>
    <name type="common">Mustard</name>
    <dbReference type="NCBI Taxonomy" id="69181"/>
    <lineage>
        <taxon>Eukaryota</taxon>
        <taxon>Viridiplantae</taxon>
        <taxon>Streptophyta</taxon>
        <taxon>Embryophyta</taxon>
        <taxon>Tracheophyta</taxon>
        <taxon>Spermatophyta</taxon>
        <taxon>Magnoliopsida</taxon>
        <taxon>eudicotyledons</taxon>
        <taxon>Gunneridae</taxon>
        <taxon>Pentapetalae</taxon>
        <taxon>rosids</taxon>
        <taxon>malvids</taxon>
        <taxon>Brassicales</taxon>
        <taxon>Brassicaceae</taxon>
        <taxon>Brassiceae</taxon>
        <taxon>Brassica</taxon>
    </lineage>
</organism>
<feature type="region of interest" description="Disordered" evidence="1">
    <location>
        <begin position="49"/>
        <end position="266"/>
    </location>
</feature>
<evidence type="ECO:0000256" key="1">
    <source>
        <dbReference type="SAM" id="MobiDB-lite"/>
    </source>
</evidence>
<proteinExistence type="predicted"/>
<dbReference type="EMBL" id="QGKV02000759">
    <property type="protein sequence ID" value="KAF3568466.1"/>
    <property type="molecule type" value="Genomic_DNA"/>
</dbReference>
<comment type="caution">
    <text evidence="2">The sequence shown here is derived from an EMBL/GenBank/DDBJ whole genome shotgun (WGS) entry which is preliminary data.</text>
</comment>
<dbReference type="Proteomes" id="UP000266723">
    <property type="component" value="Unassembled WGS sequence"/>
</dbReference>
<feature type="compositionally biased region" description="Polar residues" evidence="1">
    <location>
        <begin position="51"/>
        <end position="62"/>
    </location>
</feature>
<evidence type="ECO:0000313" key="2">
    <source>
        <dbReference type="EMBL" id="KAF3568466.1"/>
    </source>
</evidence>
<gene>
    <name evidence="2" type="ORF">DY000_02014761</name>
</gene>
<feature type="compositionally biased region" description="Low complexity" evidence="1">
    <location>
        <begin position="329"/>
        <end position="344"/>
    </location>
</feature>
<sequence length="376" mass="40928">MDWRSDLLPLVTGRKRRFSLLFTRAEQRKITTAREMKVLPDLSAIIGKRLSGSSSDVPSRTLNGVDRRESPPAVIRPSPVPDPVGSEPSRKSLVPEVDESARTKKKGKKRPAPDASITVVQRGSSKIAAENRELVVHEESSRGNAASTDDGLSNFLVVPLERGRREQSVDRGSDGRDHSKTPEGRHEARESLVPEVDESARTKKKGKKRPAPDASITVVQGGSSEIAAEVHQDEPPQKKKKKDKKKNKKKKPAEKDPVPSVGAENRELVVQEASSCGNAALTDDGLSSFLVVPLERGRREPSVDRGSDGRDHSKTPEGRRKAGVSQSITATTSRSTPSAPGGSSTRKKGPVKFLDYVEFKYDGDTPLAYTRRNAPS</sequence>
<feature type="compositionally biased region" description="Polar residues" evidence="1">
    <location>
        <begin position="142"/>
        <end position="151"/>
    </location>
</feature>
<feature type="region of interest" description="Disordered" evidence="1">
    <location>
        <begin position="292"/>
        <end position="349"/>
    </location>
</feature>
<evidence type="ECO:0000313" key="3">
    <source>
        <dbReference type="Proteomes" id="UP000266723"/>
    </source>
</evidence>
<name>A0ABQ7D7N4_BRACR</name>